<dbReference type="InterPro" id="IPR036097">
    <property type="entry name" value="HisK_dim/P_sf"/>
</dbReference>
<dbReference type="CDD" id="cd00075">
    <property type="entry name" value="HATPase"/>
    <property type="match status" value="1"/>
</dbReference>
<dbReference type="SUPFAM" id="SSF47384">
    <property type="entry name" value="Homodimeric domain of signal transducing histidine kinase"/>
    <property type="match status" value="1"/>
</dbReference>
<keyword evidence="10" id="KW-1133">Transmembrane helix</keyword>
<evidence type="ECO:0000313" key="16">
    <source>
        <dbReference type="Proteomes" id="UP000295765"/>
    </source>
</evidence>
<protein>
    <recommendedName>
        <fullName evidence="3">histidine kinase</fullName>
        <ecNumber evidence="3">2.7.13.3</ecNumber>
    </recommendedName>
</protein>
<keyword evidence="6" id="KW-0812">Transmembrane</keyword>
<keyword evidence="11" id="KW-0902">Two-component regulatory system</keyword>
<keyword evidence="12" id="KW-0472">Membrane</keyword>
<dbReference type="GO" id="GO:0005524">
    <property type="term" value="F:ATP binding"/>
    <property type="evidence" value="ECO:0007669"/>
    <property type="project" value="UniProtKB-KW"/>
</dbReference>
<evidence type="ECO:0000256" key="2">
    <source>
        <dbReference type="ARBA" id="ARBA00004141"/>
    </source>
</evidence>
<evidence type="ECO:0000256" key="1">
    <source>
        <dbReference type="ARBA" id="ARBA00000085"/>
    </source>
</evidence>
<dbReference type="SMART" id="SM00388">
    <property type="entry name" value="HisKA"/>
    <property type="match status" value="1"/>
</dbReference>
<name>A0A4R2LFX0_9GAMM</name>
<reference evidence="15 16" key="1">
    <citation type="submission" date="2019-03" db="EMBL/GenBank/DDBJ databases">
        <title>Genomic Encyclopedia of Type Strains, Phase IV (KMG-IV): sequencing the most valuable type-strain genomes for metagenomic binning, comparative biology and taxonomic classification.</title>
        <authorList>
            <person name="Goeker M."/>
        </authorList>
    </citation>
    <scope>NUCLEOTIDE SEQUENCE [LARGE SCALE GENOMIC DNA]</scope>
    <source>
        <strain evidence="15 16">DSM 25287</strain>
    </source>
</reference>
<evidence type="ECO:0000313" key="15">
    <source>
        <dbReference type="EMBL" id="TCO83631.1"/>
    </source>
</evidence>
<feature type="domain" description="Histidine kinase" evidence="13">
    <location>
        <begin position="220"/>
        <end position="433"/>
    </location>
</feature>
<dbReference type="Gene3D" id="3.30.565.10">
    <property type="entry name" value="Histidine kinase-like ATPase, C-terminal domain"/>
    <property type="match status" value="1"/>
</dbReference>
<evidence type="ECO:0000256" key="7">
    <source>
        <dbReference type="ARBA" id="ARBA00022741"/>
    </source>
</evidence>
<evidence type="ECO:0000256" key="4">
    <source>
        <dbReference type="ARBA" id="ARBA00022553"/>
    </source>
</evidence>
<dbReference type="InterPro" id="IPR003661">
    <property type="entry name" value="HisK_dim/P_dom"/>
</dbReference>
<evidence type="ECO:0000256" key="11">
    <source>
        <dbReference type="ARBA" id="ARBA00023012"/>
    </source>
</evidence>
<evidence type="ECO:0000256" key="10">
    <source>
        <dbReference type="ARBA" id="ARBA00022989"/>
    </source>
</evidence>
<dbReference type="Proteomes" id="UP000295765">
    <property type="component" value="Unassembled WGS sequence"/>
</dbReference>
<keyword evidence="5" id="KW-0808">Transferase</keyword>
<dbReference type="SMART" id="SM00387">
    <property type="entry name" value="HATPase_c"/>
    <property type="match status" value="1"/>
</dbReference>
<dbReference type="InterPro" id="IPR003660">
    <property type="entry name" value="HAMP_dom"/>
</dbReference>
<proteinExistence type="predicted"/>
<comment type="catalytic activity">
    <reaction evidence="1">
        <text>ATP + protein L-histidine = ADP + protein N-phospho-L-histidine.</text>
        <dbReference type="EC" id="2.7.13.3"/>
    </reaction>
</comment>
<evidence type="ECO:0000256" key="8">
    <source>
        <dbReference type="ARBA" id="ARBA00022777"/>
    </source>
</evidence>
<dbReference type="PANTHER" id="PTHR45436">
    <property type="entry name" value="SENSOR HISTIDINE KINASE YKOH"/>
    <property type="match status" value="1"/>
</dbReference>
<evidence type="ECO:0000256" key="9">
    <source>
        <dbReference type="ARBA" id="ARBA00022840"/>
    </source>
</evidence>
<dbReference type="GO" id="GO:0000155">
    <property type="term" value="F:phosphorelay sensor kinase activity"/>
    <property type="evidence" value="ECO:0007669"/>
    <property type="project" value="InterPro"/>
</dbReference>
<dbReference type="AlphaFoldDB" id="A0A4R2LFX0"/>
<evidence type="ECO:0000256" key="6">
    <source>
        <dbReference type="ARBA" id="ARBA00022692"/>
    </source>
</evidence>
<comment type="subcellular location">
    <subcellularLocation>
        <location evidence="2">Membrane</location>
        <topology evidence="2">Multi-pass membrane protein</topology>
    </subcellularLocation>
</comment>
<accession>A0A4R2LFX0</accession>
<evidence type="ECO:0000256" key="12">
    <source>
        <dbReference type="ARBA" id="ARBA00023136"/>
    </source>
</evidence>
<dbReference type="RefSeq" id="WP_132537909.1">
    <property type="nucleotide sequence ID" value="NZ_SLWY01000001.1"/>
</dbReference>
<dbReference type="Gene3D" id="1.20.5.1040">
    <property type="entry name" value="Sensor protein qsec"/>
    <property type="match status" value="1"/>
</dbReference>
<dbReference type="PRINTS" id="PR00344">
    <property type="entry name" value="BCTRLSENSOR"/>
</dbReference>
<dbReference type="GO" id="GO:0005886">
    <property type="term" value="C:plasma membrane"/>
    <property type="evidence" value="ECO:0007669"/>
    <property type="project" value="TreeGrafter"/>
</dbReference>
<gene>
    <name evidence="15" type="ORF">EV699_10115</name>
</gene>
<keyword evidence="16" id="KW-1185">Reference proteome</keyword>
<dbReference type="EMBL" id="SLWY01000001">
    <property type="protein sequence ID" value="TCO83631.1"/>
    <property type="molecule type" value="Genomic_DNA"/>
</dbReference>
<dbReference type="InterPro" id="IPR005467">
    <property type="entry name" value="His_kinase_dom"/>
</dbReference>
<evidence type="ECO:0000256" key="5">
    <source>
        <dbReference type="ARBA" id="ARBA00022679"/>
    </source>
</evidence>
<dbReference type="InterPro" id="IPR050428">
    <property type="entry name" value="TCS_sensor_his_kinase"/>
</dbReference>
<keyword evidence="7" id="KW-0547">Nucleotide-binding</keyword>
<dbReference type="SUPFAM" id="SSF55874">
    <property type="entry name" value="ATPase domain of HSP90 chaperone/DNA topoisomerase II/histidine kinase"/>
    <property type="match status" value="1"/>
</dbReference>
<evidence type="ECO:0000259" key="14">
    <source>
        <dbReference type="PROSITE" id="PS50885"/>
    </source>
</evidence>
<dbReference type="InterPro" id="IPR004358">
    <property type="entry name" value="Sig_transdc_His_kin-like_C"/>
</dbReference>
<comment type="caution">
    <text evidence="15">The sequence shown here is derived from an EMBL/GenBank/DDBJ whole genome shotgun (WGS) entry which is preliminary data.</text>
</comment>
<dbReference type="EC" id="2.7.13.3" evidence="3"/>
<dbReference type="OrthoDB" id="9809766at2"/>
<dbReference type="PROSITE" id="PS50109">
    <property type="entry name" value="HIS_KIN"/>
    <property type="match status" value="1"/>
</dbReference>
<dbReference type="InterPro" id="IPR003594">
    <property type="entry name" value="HATPase_dom"/>
</dbReference>
<evidence type="ECO:0000256" key="3">
    <source>
        <dbReference type="ARBA" id="ARBA00012438"/>
    </source>
</evidence>
<organism evidence="15 16">
    <name type="scientific">Plasticicumulans lactativorans</name>
    <dbReference type="NCBI Taxonomy" id="1133106"/>
    <lineage>
        <taxon>Bacteria</taxon>
        <taxon>Pseudomonadati</taxon>
        <taxon>Pseudomonadota</taxon>
        <taxon>Gammaproteobacteria</taxon>
        <taxon>Candidatus Competibacteraceae</taxon>
        <taxon>Plasticicumulans</taxon>
    </lineage>
</organism>
<dbReference type="PANTHER" id="PTHR45436:SF14">
    <property type="entry name" value="SENSOR PROTEIN QSEC"/>
    <property type="match status" value="1"/>
</dbReference>
<dbReference type="PROSITE" id="PS50885">
    <property type="entry name" value="HAMP"/>
    <property type="match status" value="1"/>
</dbReference>
<feature type="domain" description="HAMP" evidence="14">
    <location>
        <begin position="160"/>
        <end position="212"/>
    </location>
</feature>
<dbReference type="Pfam" id="PF00512">
    <property type="entry name" value="HisKA"/>
    <property type="match status" value="1"/>
</dbReference>
<keyword evidence="4" id="KW-0597">Phosphoprotein</keyword>
<evidence type="ECO:0000259" key="13">
    <source>
        <dbReference type="PROSITE" id="PS50109"/>
    </source>
</evidence>
<keyword evidence="8 15" id="KW-0418">Kinase</keyword>
<dbReference type="CDD" id="cd00082">
    <property type="entry name" value="HisKA"/>
    <property type="match status" value="1"/>
</dbReference>
<dbReference type="InterPro" id="IPR036890">
    <property type="entry name" value="HATPase_C_sf"/>
</dbReference>
<dbReference type="Pfam" id="PF02518">
    <property type="entry name" value="HATPase_c"/>
    <property type="match status" value="1"/>
</dbReference>
<sequence>MNSIRRRLLLGLLAGLVLAGIAATLGVYFQAREEANALFDYQLRQMAASFPSGVLVLPQAGEPGAGEDVVIQMWNRSGVRLYLSRPGVRLPPRAELGYTTLVTEDGHWRVYSAFVRDNLVQVAQPLAVRQELAAALALRSAAPLALLLPLLGGLVWWVVGRGLRPLARVTQALSRRSAVALQPLSEAGLPSEVRPLVQALNELLGRLDHALAAQRAFIADAAHELRTPLTAVRLQAQLAERASGDAERARAFVALRSGLDRATHLVAQLLTLARNDPGVAERPLVPTALLPIAERVLAEQAPIAAAAGIDLGLARADAVSVAGDAEALRTLLGNLVDNAIRYTPAGGHVDVDVGSEAGVARLVVQDDGPGIPAAERERVCDRFYRREDSPGAGSGLGLAIVRSIAERHGATLALDAGPDGRGLRVTLRFPPAA</sequence>
<keyword evidence="9" id="KW-0067">ATP-binding</keyword>
<dbReference type="Gene3D" id="1.10.287.130">
    <property type="match status" value="1"/>
</dbReference>